<evidence type="ECO:0000313" key="1">
    <source>
        <dbReference type="EMBL" id="KAF4509364.1"/>
    </source>
</evidence>
<protein>
    <submittedName>
        <fullName evidence="1">Uncharacterized protein</fullName>
    </submittedName>
</protein>
<dbReference type="OrthoDB" id="4923338at2759"/>
<evidence type="ECO:0000313" key="2">
    <source>
        <dbReference type="Proteomes" id="UP000557566"/>
    </source>
</evidence>
<comment type="caution">
    <text evidence="1">The sequence shown here is derived from an EMBL/GenBank/DDBJ whole genome shotgun (WGS) entry which is preliminary data.</text>
</comment>
<dbReference type="Proteomes" id="UP000557566">
    <property type="component" value="Unassembled WGS sequence"/>
</dbReference>
<reference evidence="1 2" key="1">
    <citation type="journal article" date="2020" name="Genome Biol. Evol.">
        <title>A new high-quality draft genome assembly of the Chinese cordyceps Ophiocordyceps sinensis.</title>
        <authorList>
            <person name="Shu R."/>
            <person name="Zhang J."/>
            <person name="Meng Q."/>
            <person name="Zhang H."/>
            <person name="Zhou G."/>
            <person name="Li M."/>
            <person name="Wu P."/>
            <person name="Zhao Y."/>
            <person name="Chen C."/>
            <person name="Qin Q."/>
        </authorList>
    </citation>
    <scope>NUCLEOTIDE SEQUENCE [LARGE SCALE GENOMIC DNA]</scope>
    <source>
        <strain evidence="1 2">IOZ07</strain>
    </source>
</reference>
<dbReference type="AlphaFoldDB" id="A0A8H4PRZ9"/>
<proteinExistence type="predicted"/>
<accession>A0A8H4PRZ9</accession>
<gene>
    <name evidence="1" type="ORF">G6O67_003542</name>
</gene>
<dbReference type="EMBL" id="JAAVMX010000004">
    <property type="protein sequence ID" value="KAF4509364.1"/>
    <property type="molecule type" value="Genomic_DNA"/>
</dbReference>
<name>A0A8H4PRZ9_9HYPO</name>
<organism evidence="1 2">
    <name type="scientific">Ophiocordyceps sinensis</name>
    <dbReference type="NCBI Taxonomy" id="72228"/>
    <lineage>
        <taxon>Eukaryota</taxon>
        <taxon>Fungi</taxon>
        <taxon>Dikarya</taxon>
        <taxon>Ascomycota</taxon>
        <taxon>Pezizomycotina</taxon>
        <taxon>Sordariomycetes</taxon>
        <taxon>Hypocreomycetidae</taxon>
        <taxon>Hypocreales</taxon>
        <taxon>Ophiocordycipitaceae</taxon>
        <taxon>Ophiocordyceps</taxon>
    </lineage>
</organism>
<sequence>MRQVATFKGKRTFRDVDDGEPKVSDQVLAQMVGEALTFRRYQKASKVSKHRERFIKILAVTHYVKFFHFCITDDFIQEYETVPTTSTACCLRADSTIWFNIKDRGHGRTLSATFWL</sequence>
<keyword evidence="2" id="KW-1185">Reference proteome</keyword>